<gene>
    <name evidence="2" type="primary">8233566</name>
    <name evidence="1" type="ORF">Phum_PHUM368980</name>
</gene>
<dbReference type="RefSeq" id="XP_002428186.1">
    <property type="nucleotide sequence ID" value="XM_002428141.1"/>
</dbReference>
<proteinExistence type="predicted"/>
<sequence>MGVFLGPESGLVLYISIHHWKITSMNGLIEVTCWACRLLVSGGTGLFHVKRNKKNSKEGGGGGGGGVEMSTILKNPDYSYKINEKKINANDIENNDDDFIPKIEDLCQNGGGGEEGHHHGINYLTKNFNEFNASNFNPSFMDYSSRIITTMPYLTIREKRSRKFDENSREKIKGLCSSLTDLSYDNLKCVEVLPFKGSDGCLDNGGNNVGFSPESGVNNSPDKTIIKNKNLKILKTLSPFVKKKKTNHPINIYQINVPKNIKSSGEDLNLTNIDYRLSNIYRNRGMYAYDKDSKKIVFYPPEYFNKNYERGGTRQRLNSRNSSLSCSSLDSEDIKQIGDVAL</sequence>
<dbReference type="VEuPathDB" id="VectorBase:PHUM368980"/>
<dbReference type="AlphaFoldDB" id="E0VPZ2"/>
<dbReference type="Proteomes" id="UP000009046">
    <property type="component" value="Unassembled WGS sequence"/>
</dbReference>
<evidence type="ECO:0000313" key="2">
    <source>
        <dbReference type="EnsemblMetazoa" id="PHUM368980-PA"/>
    </source>
</evidence>
<dbReference type="GeneID" id="8233566"/>
<name>E0VPZ2_PEDHC</name>
<reference evidence="2" key="3">
    <citation type="submission" date="2020-05" db="UniProtKB">
        <authorList>
            <consortium name="EnsemblMetazoa"/>
        </authorList>
    </citation>
    <scope>IDENTIFICATION</scope>
    <source>
        <strain evidence="2">USDA</strain>
    </source>
</reference>
<dbReference type="OrthoDB" id="6339047at2759"/>
<dbReference type="KEGG" id="phu:Phum_PHUM368980"/>
<evidence type="ECO:0000313" key="3">
    <source>
        <dbReference type="Proteomes" id="UP000009046"/>
    </source>
</evidence>
<dbReference type="EMBL" id="AAZO01004291">
    <property type="status" value="NOT_ANNOTATED_CDS"/>
    <property type="molecule type" value="Genomic_DNA"/>
</dbReference>
<dbReference type="CTD" id="8233566"/>
<reference evidence="1" key="1">
    <citation type="submission" date="2007-04" db="EMBL/GenBank/DDBJ databases">
        <title>Annotation of Pediculus humanus corporis strain USDA.</title>
        <authorList>
            <person name="Kirkness E."/>
            <person name="Hannick L."/>
            <person name="Hass B."/>
            <person name="Bruggner R."/>
            <person name="Lawson D."/>
            <person name="Bidwell S."/>
            <person name="Joardar V."/>
            <person name="Caler E."/>
            <person name="Walenz B."/>
            <person name="Inman J."/>
            <person name="Schobel S."/>
            <person name="Galinsky K."/>
            <person name="Amedeo P."/>
            <person name="Strausberg R."/>
        </authorList>
    </citation>
    <scope>NUCLEOTIDE SEQUENCE</scope>
    <source>
        <strain evidence="1">USDA</strain>
    </source>
</reference>
<reference evidence="1" key="2">
    <citation type="submission" date="2007-04" db="EMBL/GenBank/DDBJ databases">
        <title>The genome of the human body louse.</title>
        <authorList>
            <consortium name="The Human Body Louse Genome Consortium"/>
            <person name="Kirkness E."/>
            <person name="Walenz B."/>
            <person name="Hass B."/>
            <person name="Bruggner R."/>
            <person name="Strausberg R."/>
        </authorList>
    </citation>
    <scope>NUCLEOTIDE SEQUENCE</scope>
    <source>
        <strain evidence="1">USDA</strain>
    </source>
</reference>
<keyword evidence="3" id="KW-1185">Reference proteome</keyword>
<accession>E0VPZ2</accession>
<dbReference type="EMBL" id="DS235379">
    <property type="protein sequence ID" value="EEB15448.1"/>
    <property type="molecule type" value="Genomic_DNA"/>
</dbReference>
<dbReference type="InParanoid" id="E0VPZ2"/>
<organism>
    <name type="scientific">Pediculus humanus subsp. corporis</name>
    <name type="common">Body louse</name>
    <dbReference type="NCBI Taxonomy" id="121224"/>
    <lineage>
        <taxon>Eukaryota</taxon>
        <taxon>Metazoa</taxon>
        <taxon>Ecdysozoa</taxon>
        <taxon>Arthropoda</taxon>
        <taxon>Hexapoda</taxon>
        <taxon>Insecta</taxon>
        <taxon>Pterygota</taxon>
        <taxon>Neoptera</taxon>
        <taxon>Paraneoptera</taxon>
        <taxon>Psocodea</taxon>
        <taxon>Troctomorpha</taxon>
        <taxon>Phthiraptera</taxon>
        <taxon>Anoplura</taxon>
        <taxon>Pediculidae</taxon>
        <taxon>Pediculus</taxon>
    </lineage>
</organism>
<protein>
    <submittedName>
        <fullName evidence="1 2">Uncharacterized protein</fullName>
    </submittedName>
</protein>
<dbReference type="EnsemblMetazoa" id="PHUM368980-RA">
    <property type="protein sequence ID" value="PHUM368980-PA"/>
    <property type="gene ID" value="PHUM368980"/>
</dbReference>
<dbReference type="HOGENOM" id="CLU_812110_0_0_1"/>
<evidence type="ECO:0000313" key="1">
    <source>
        <dbReference type="EMBL" id="EEB15448.1"/>
    </source>
</evidence>